<evidence type="ECO:0000313" key="2">
    <source>
        <dbReference type="Proteomes" id="UP001320876"/>
    </source>
</evidence>
<protein>
    <submittedName>
        <fullName evidence="1">Uncharacterized protein</fullName>
    </submittedName>
</protein>
<organism evidence="1 2">
    <name type="scientific">Luteolibacter arcticus</name>
    <dbReference type="NCBI Taxonomy" id="1581411"/>
    <lineage>
        <taxon>Bacteria</taxon>
        <taxon>Pseudomonadati</taxon>
        <taxon>Verrucomicrobiota</taxon>
        <taxon>Verrucomicrobiia</taxon>
        <taxon>Verrucomicrobiales</taxon>
        <taxon>Verrucomicrobiaceae</taxon>
        <taxon>Luteolibacter</taxon>
    </lineage>
</organism>
<accession>A0ABT3GRZ8</accession>
<evidence type="ECO:0000313" key="1">
    <source>
        <dbReference type="EMBL" id="MCW1926238.1"/>
    </source>
</evidence>
<reference evidence="1 2" key="1">
    <citation type="submission" date="2022-10" db="EMBL/GenBank/DDBJ databases">
        <title>Luteolibacter arcticus strain CCTCC AB 2014275, whole genome shotgun sequencing project.</title>
        <authorList>
            <person name="Zhao G."/>
            <person name="Shen L."/>
        </authorList>
    </citation>
    <scope>NUCLEOTIDE SEQUENCE [LARGE SCALE GENOMIC DNA]</scope>
    <source>
        <strain evidence="1 2">CCTCC AB 2014275</strain>
    </source>
</reference>
<dbReference type="Proteomes" id="UP001320876">
    <property type="component" value="Unassembled WGS sequence"/>
</dbReference>
<proteinExistence type="predicted"/>
<sequence length="108" mass="12122">MSSPHDTAWQSAIDTIASSLAADLPFVRSLEPVHVHVREHTSESLTFTYGIVRYPRESPDSDHESFVVFADRKTFGPFLRRYLAGFQFTEDDDAVHPLLDATLAELGD</sequence>
<name>A0ABT3GRZ8_9BACT</name>
<dbReference type="RefSeq" id="WP_264490346.1">
    <property type="nucleotide sequence ID" value="NZ_JAPDDT010000023.1"/>
</dbReference>
<dbReference type="EMBL" id="JAPDDT010000023">
    <property type="protein sequence ID" value="MCW1926238.1"/>
    <property type="molecule type" value="Genomic_DNA"/>
</dbReference>
<comment type="caution">
    <text evidence="1">The sequence shown here is derived from an EMBL/GenBank/DDBJ whole genome shotgun (WGS) entry which is preliminary data.</text>
</comment>
<gene>
    <name evidence="1" type="ORF">OKA05_27015</name>
</gene>
<keyword evidence="2" id="KW-1185">Reference proteome</keyword>